<keyword evidence="1" id="KW-0472">Membrane</keyword>
<evidence type="ECO:0000313" key="4">
    <source>
        <dbReference type="Proteomes" id="UP000019151"/>
    </source>
</evidence>
<evidence type="ECO:0000259" key="2">
    <source>
        <dbReference type="Pfam" id="PF05425"/>
    </source>
</evidence>
<dbReference type="AlphaFoldDB" id="W0RQF2"/>
<dbReference type="GO" id="GO:0016020">
    <property type="term" value="C:membrane"/>
    <property type="evidence" value="ECO:0007669"/>
    <property type="project" value="InterPro"/>
</dbReference>
<accession>W0RQF2</accession>
<proteinExistence type="predicted"/>
<organism evidence="3 4">
    <name type="scientific">Gemmatirosa kalamazoonensis</name>
    <dbReference type="NCBI Taxonomy" id="861299"/>
    <lineage>
        <taxon>Bacteria</taxon>
        <taxon>Pseudomonadati</taxon>
        <taxon>Gemmatimonadota</taxon>
        <taxon>Gemmatimonadia</taxon>
        <taxon>Gemmatimonadales</taxon>
        <taxon>Gemmatimonadaceae</taxon>
        <taxon>Gemmatirosa</taxon>
    </lineage>
</organism>
<feature type="domain" description="Copper resistance protein D" evidence="2">
    <location>
        <begin position="53"/>
        <end position="160"/>
    </location>
</feature>
<dbReference type="EMBL" id="CP007130">
    <property type="protein sequence ID" value="AHG93204.1"/>
    <property type="molecule type" value="Genomic_DNA"/>
</dbReference>
<gene>
    <name evidence="3" type="ORF">J421_5669</name>
</gene>
<evidence type="ECO:0000256" key="1">
    <source>
        <dbReference type="SAM" id="Phobius"/>
    </source>
</evidence>
<dbReference type="KEGG" id="gba:J421_5669"/>
<protein>
    <submittedName>
        <fullName evidence="3">Copper resistance D domain protein</fullName>
    </submittedName>
</protein>
<name>W0RQF2_9BACT</name>
<keyword evidence="4" id="KW-1185">Reference proteome</keyword>
<geneLocation type="plasmid" evidence="3 4">
    <name>2</name>
</geneLocation>
<feature type="transmembrane region" description="Helical" evidence="1">
    <location>
        <begin position="12"/>
        <end position="37"/>
    </location>
</feature>
<dbReference type="RefSeq" id="WP_025414510.1">
    <property type="nucleotide sequence ID" value="NZ_CP007130.1"/>
</dbReference>
<dbReference type="InterPro" id="IPR008457">
    <property type="entry name" value="Cu-R_CopD_dom"/>
</dbReference>
<dbReference type="HOGENOM" id="CLU_136219_0_0_0"/>
<dbReference type="InParanoid" id="W0RQF2"/>
<sequence length="166" mass="17520">MTALYLASVTAHVLAAMLWLGGMFFLGVVGAPVLRAVEPPALRKHLFRELGLRFRSVGWWAIGTLVTTGVINLHFRGLLHWDGVLGAATFWQTPVGRALGVKLVGVVAMLTASAIHDFVLGPRAASAEPGSLRSVTLRRNAAVLARANALLGVVIVLAAVRLARGG</sequence>
<dbReference type="eggNOG" id="COG5615">
    <property type="taxonomic scope" value="Bacteria"/>
</dbReference>
<evidence type="ECO:0000313" key="3">
    <source>
        <dbReference type="EMBL" id="AHG93204.1"/>
    </source>
</evidence>
<reference evidence="3 4" key="1">
    <citation type="journal article" date="2014" name="Genome Announc.">
        <title>Genome Sequence and Methylome of Soil Bacterium Gemmatirosa kalamazoonensis KBS708T, a Member of the Rarely Cultivated Gemmatimonadetes Phylum.</title>
        <authorList>
            <person name="Debruyn J.M."/>
            <person name="Radosevich M."/>
            <person name="Wommack K.E."/>
            <person name="Polson S.W."/>
            <person name="Hauser L.J."/>
            <person name="Fawaz M.N."/>
            <person name="Korlach J."/>
            <person name="Tsai Y.C."/>
        </authorList>
    </citation>
    <scope>NUCLEOTIDE SEQUENCE [LARGE SCALE GENOMIC DNA]</scope>
    <source>
        <strain evidence="3 4">KBS708</strain>
        <plasmid evidence="4">Plasmid 2</plasmid>
    </source>
</reference>
<feature type="transmembrane region" description="Helical" evidence="1">
    <location>
        <begin position="99"/>
        <end position="120"/>
    </location>
</feature>
<keyword evidence="3" id="KW-0614">Plasmid</keyword>
<keyword evidence="1" id="KW-0812">Transmembrane</keyword>
<dbReference type="Proteomes" id="UP000019151">
    <property type="component" value="Plasmid 2"/>
</dbReference>
<dbReference type="OrthoDB" id="5515053at2"/>
<feature type="transmembrane region" description="Helical" evidence="1">
    <location>
        <begin position="141"/>
        <end position="163"/>
    </location>
</feature>
<keyword evidence="1" id="KW-1133">Transmembrane helix</keyword>
<dbReference type="Pfam" id="PF05425">
    <property type="entry name" value="CopD"/>
    <property type="match status" value="1"/>
</dbReference>
<feature type="transmembrane region" description="Helical" evidence="1">
    <location>
        <begin position="57"/>
        <end position="79"/>
    </location>
</feature>